<dbReference type="GO" id="GO:0098552">
    <property type="term" value="C:side of membrane"/>
    <property type="evidence" value="ECO:0007669"/>
    <property type="project" value="UniProtKB-KW"/>
</dbReference>
<evidence type="ECO:0000256" key="7">
    <source>
        <dbReference type="ARBA" id="ARBA00022622"/>
    </source>
</evidence>
<reference evidence="18 19" key="1">
    <citation type="journal article" date="2011" name="Proc. Natl. Acad. Sci. U.S.A.">
        <title>Comparative genomics of xylose-fermenting fungi for enhanced biofuel production.</title>
        <authorList>
            <person name="Wohlbach D.J."/>
            <person name="Kuo A."/>
            <person name="Sato T.K."/>
            <person name="Potts K.M."/>
            <person name="Salamov A.A."/>
            <person name="LaButti K.M."/>
            <person name="Sun H."/>
            <person name="Clum A."/>
            <person name="Pangilinan J.L."/>
            <person name="Lindquist E.A."/>
            <person name="Lucas S."/>
            <person name="Lapidus A."/>
            <person name="Jin M."/>
            <person name="Gunawan C."/>
            <person name="Balan V."/>
            <person name="Dale B.E."/>
            <person name="Jeffries T.W."/>
            <person name="Zinkel R."/>
            <person name="Barry K.W."/>
            <person name="Grigoriev I.V."/>
            <person name="Gasch A.P."/>
        </authorList>
    </citation>
    <scope>NUCLEOTIDE SEQUENCE [LARGE SCALE GENOMIC DNA]</scope>
    <source>
        <strain evidence="19">NRRL Y-27907 / 11-Y1</strain>
    </source>
</reference>
<dbReference type="EMBL" id="GL996502">
    <property type="protein sequence ID" value="EGW32396.1"/>
    <property type="molecule type" value="Genomic_DNA"/>
</dbReference>
<evidence type="ECO:0000313" key="19">
    <source>
        <dbReference type="Proteomes" id="UP000000709"/>
    </source>
</evidence>
<evidence type="ECO:0000256" key="1">
    <source>
        <dbReference type="ARBA" id="ARBA00004191"/>
    </source>
</evidence>
<evidence type="ECO:0000259" key="17">
    <source>
        <dbReference type="SMART" id="SM01056"/>
    </source>
</evidence>
<keyword evidence="13" id="KW-1015">Disulfide bond</keyword>
<dbReference type="InterPro" id="IPR024672">
    <property type="entry name" value="Agglutinin-like_N"/>
</dbReference>
<dbReference type="KEGG" id="spaa:SPAPADRAFT_138016"/>
<dbReference type="GO" id="GO:0044403">
    <property type="term" value="P:biological process involved in symbiotic interaction"/>
    <property type="evidence" value="ECO:0007669"/>
    <property type="project" value="UniProtKB-ARBA"/>
</dbReference>
<dbReference type="InterPro" id="IPR008440">
    <property type="entry name" value="Agglutinin-like_ALS_rpt"/>
</dbReference>
<sequence length="431" mass="47124">MLYFILLFLVSSIFAAEVSPVFTDFISCEWENGGDFPFALPINPKWMVKVGWTIDQSTMQVGDTFTLHMPCVYKFPTSDKTFKLSHNNIDYASCQLKPGDVVLGYSEVSCVINEVPSAGSVSGEATFPVTFNAGLSGAATDLQCSSRFHEGTNTIIFNDGNTEISTTVNFQKDTDNDFDKIAYVHKYIPNLNRFQDYLLAGNCPNGYKSGKLGIQLALTSEVIDCSNAKAHISNMFNDWMYPTAAQNLIASIECGPDSFTVEYGEIPPGYRPFITAFLLDPQFSGTYVNYINTYTCKGEDKEHENDEVVLWKPSNDGMTGATAQRVIVVTQTYTGSTTSATTLPFETGPGKTMTIQVNVPIPTITTTSTYIGISTSYTTISAEPGETAIVVVADPTHTTITETTCWDRDITTTVTIIVHDNPTDIVGIVTP</sequence>
<dbReference type="GO" id="GO:0005886">
    <property type="term" value="C:plasma membrane"/>
    <property type="evidence" value="ECO:0007669"/>
    <property type="project" value="UniProtKB-SubCell"/>
</dbReference>
<dbReference type="InterPro" id="IPR008966">
    <property type="entry name" value="Adhesion_dom_sf"/>
</dbReference>
<dbReference type="eggNOG" id="ENOG502RGCG">
    <property type="taxonomic scope" value="Eukaryota"/>
</dbReference>
<comment type="similarity">
    <text evidence="3">Belongs to the ALS family.</text>
</comment>
<dbReference type="AlphaFoldDB" id="G3AMY2"/>
<evidence type="ECO:0000256" key="5">
    <source>
        <dbReference type="ARBA" id="ARBA00022512"/>
    </source>
</evidence>
<gene>
    <name evidence="18" type="ORF">SPAPADRAFT_138016</name>
</gene>
<evidence type="ECO:0000313" key="18">
    <source>
        <dbReference type="EMBL" id="EGW32396.1"/>
    </source>
</evidence>
<proteinExistence type="inferred from homology"/>
<dbReference type="RefSeq" id="XP_007375672.1">
    <property type="nucleotide sequence ID" value="XM_007375610.1"/>
</dbReference>
<dbReference type="FunCoup" id="G3AMY2">
    <property type="interactions" value="27"/>
</dbReference>
<dbReference type="Proteomes" id="UP000000709">
    <property type="component" value="Unassembled WGS sequence"/>
</dbReference>
<dbReference type="STRING" id="619300.G3AMY2"/>
<keyword evidence="6" id="KW-0964">Secreted</keyword>
<evidence type="ECO:0000256" key="13">
    <source>
        <dbReference type="ARBA" id="ARBA00023157"/>
    </source>
</evidence>
<evidence type="ECO:0000256" key="6">
    <source>
        <dbReference type="ARBA" id="ARBA00022525"/>
    </source>
</evidence>
<feature type="non-terminal residue" evidence="18">
    <location>
        <position position="431"/>
    </location>
</feature>
<evidence type="ECO:0000256" key="9">
    <source>
        <dbReference type="ARBA" id="ARBA00022737"/>
    </source>
</evidence>
<dbReference type="InterPro" id="IPR011252">
    <property type="entry name" value="Fibrogen-bd_dom1"/>
</dbReference>
<feature type="domain" description="Agglutinin-like protein N-terminal" evidence="17">
    <location>
        <begin position="51"/>
        <end position="296"/>
    </location>
</feature>
<keyword evidence="7" id="KW-0336">GPI-anchor</keyword>
<evidence type="ECO:0000256" key="8">
    <source>
        <dbReference type="ARBA" id="ARBA00022729"/>
    </source>
</evidence>
<keyword evidence="5" id="KW-0134">Cell wall</keyword>
<organism evidence="19">
    <name type="scientific">Spathaspora passalidarum (strain NRRL Y-27907 / 11-Y1)</name>
    <dbReference type="NCBI Taxonomy" id="619300"/>
    <lineage>
        <taxon>Eukaryota</taxon>
        <taxon>Fungi</taxon>
        <taxon>Dikarya</taxon>
        <taxon>Ascomycota</taxon>
        <taxon>Saccharomycotina</taxon>
        <taxon>Pichiomycetes</taxon>
        <taxon>Debaryomycetaceae</taxon>
        <taxon>Spathaspora</taxon>
    </lineage>
</organism>
<keyword evidence="19" id="KW-1185">Reference proteome</keyword>
<keyword evidence="12" id="KW-0472">Membrane</keyword>
<dbReference type="Pfam" id="PF11766">
    <property type="entry name" value="Candida_ALS_N"/>
    <property type="match status" value="1"/>
</dbReference>
<dbReference type="GO" id="GO:0007155">
    <property type="term" value="P:cell adhesion"/>
    <property type="evidence" value="ECO:0007669"/>
    <property type="project" value="UniProtKB-KW"/>
</dbReference>
<keyword evidence="9" id="KW-0677">Repeat</keyword>
<dbReference type="PANTHER" id="PTHR33793">
    <property type="entry name" value="ALPHA-AGGLUTININ"/>
    <property type="match status" value="1"/>
</dbReference>
<evidence type="ECO:0000256" key="4">
    <source>
        <dbReference type="ARBA" id="ARBA00022475"/>
    </source>
</evidence>
<evidence type="ECO:0000256" key="2">
    <source>
        <dbReference type="ARBA" id="ARBA00004609"/>
    </source>
</evidence>
<dbReference type="Gene3D" id="2.60.40.1280">
    <property type="match status" value="1"/>
</dbReference>
<keyword evidence="8 16" id="KW-0732">Signal</keyword>
<dbReference type="PANTHER" id="PTHR33793:SF2">
    <property type="entry name" value="AGGLUTININ-LIKE PROTEIN 6"/>
    <property type="match status" value="1"/>
</dbReference>
<evidence type="ECO:0000256" key="3">
    <source>
        <dbReference type="ARBA" id="ARBA00007021"/>
    </source>
</evidence>
<feature type="chain" id="PRO_5013152868" description="Agglutinin-like protein N-terminal domain-containing protein" evidence="16">
    <location>
        <begin position="16"/>
        <end position="431"/>
    </location>
</feature>
<keyword evidence="14" id="KW-0325">Glycoprotein</keyword>
<comment type="subcellular location">
    <subcellularLocation>
        <location evidence="2">Cell membrane</location>
        <topology evidence="2">Lipid-anchor</topology>
        <topology evidence="2">GPI-anchor</topology>
    </subcellularLocation>
    <subcellularLocation>
        <location evidence="1">Secreted</location>
        <location evidence="1">Cell wall</location>
    </subcellularLocation>
</comment>
<name>G3AMY2_SPAPN</name>
<evidence type="ECO:0000256" key="12">
    <source>
        <dbReference type="ARBA" id="ARBA00023136"/>
    </source>
</evidence>
<dbReference type="HOGENOM" id="CLU_031316_2_0_1"/>
<evidence type="ECO:0000256" key="16">
    <source>
        <dbReference type="SAM" id="SignalP"/>
    </source>
</evidence>
<dbReference type="SUPFAM" id="SSF49401">
    <property type="entry name" value="Bacterial adhesins"/>
    <property type="match status" value="1"/>
</dbReference>
<dbReference type="GeneID" id="18870092"/>
<dbReference type="InParanoid" id="G3AMY2"/>
<keyword evidence="10" id="KW-0130">Cell adhesion</keyword>
<evidence type="ECO:0000256" key="11">
    <source>
        <dbReference type="ARBA" id="ARBA00023026"/>
    </source>
</evidence>
<keyword evidence="4" id="KW-1003">Cell membrane</keyword>
<dbReference type="OrthoDB" id="3981162at2759"/>
<evidence type="ECO:0000256" key="14">
    <source>
        <dbReference type="ARBA" id="ARBA00023180"/>
    </source>
</evidence>
<dbReference type="SMART" id="SM01056">
    <property type="entry name" value="Candida_ALS_N"/>
    <property type="match status" value="1"/>
</dbReference>
<keyword evidence="11" id="KW-0843">Virulence</keyword>
<keyword evidence="15" id="KW-0449">Lipoprotein</keyword>
<dbReference type="Gene3D" id="2.60.40.2430">
    <property type="entry name" value="Agglutinin-like protein, N-terminal domain, N2 subdomain"/>
    <property type="match status" value="1"/>
</dbReference>
<dbReference type="InterPro" id="IPR043063">
    <property type="entry name" value="Agglutinin-like_N_N2"/>
</dbReference>
<dbReference type="Pfam" id="PF05792">
    <property type="entry name" value="Candida_ALS"/>
    <property type="match status" value="2"/>
</dbReference>
<evidence type="ECO:0000256" key="10">
    <source>
        <dbReference type="ARBA" id="ARBA00022889"/>
    </source>
</evidence>
<protein>
    <recommendedName>
        <fullName evidence="17">Agglutinin-like protein N-terminal domain-containing protein</fullName>
    </recommendedName>
</protein>
<feature type="signal peptide" evidence="16">
    <location>
        <begin position="1"/>
        <end position="15"/>
    </location>
</feature>
<accession>G3AMY2</accession>
<evidence type="ECO:0000256" key="15">
    <source>
        <dbReference type="ARBA" id="ARBA00023288"/>
    </source>
</evidence>
<dbReference type="InterPro" id="IPR033504">
    <property type="entry name" value="ALS"/>
</dbReference>